<comment type="subcellular location">
    <subcellularLocation>
        <location evidence="1">Membrane</location>
        <topology evidence="1">Multi-pass membrane protein</topology>
    </subcellularLocation>
</comment>
<dbReference type="GO" id="GO:0016020">
    <property type="term" value="C:membrane"/>
    <property type="evidence" value="ECO:0007669"/>
    <property type="project" value="UniProtKB-SubCell"/>
</dbReference>
<evidence type="ECO:0000256" key="5">
    <source>
        <dbReference type="SAM" id="Phobius"/>
    </source>
</evidence>
<dbReference type="eggNOG" id="ENOG502TFZE">
    <property type="taxonomic scope" value="Eukaryota"/>
</dbReference>
<keyword evidence="4 5" id="KW-0472">Membrane</keyword>
<keyword evidence="2 5" id="KW-0812">Transmembrane</keyword>
<feature type="transmembrane region" description="Helical" evidence="5">
    <location>
        <begin position="95"/>
        <end position="114"/>
    </location>
</feature>
<evidence type="ECO:0000256" key="3">
    <source>
        <dbReference type="ARBA" id="ARBA00022989"/>
    </source>
</evidence>
<evidence type="ECO:0000313" key="6">
    <source>
        <dbReference type="EMBL" id="KJE91870.1"/>
    </source>
</evidence>
<keyword evidence="7" id="KW-1185">Reference proteome</keyword>
<evidence type="ECO:0000256" key="2">
    <source>
        <dbReference type="ARBA" id="ARBA00022692"/>
    </source>
</evidence>
<dbReference type="STRING" id="595528.A0A0D2WM65"/>
<dbReference type="AlphaFoldDB" id="A0A0D2WM65"/>
<feature type="transmembrane region" description="Helical" evidence="5">
    <location>
        <begin position="12"/>
        <end position="33"/>
    </location>
</feature>
<dbReference type="Proteomes" id="UP000008743">
    <property type="component" value="Unassembled WGS sequence"/>
</dbReference>
<name>A0A0D2WM65_CAPO3</name>
<dbReference type="OrthoDB" id="9984821at2759"/>
<gene>
    <name evidence="6" type="ORF">CAOG_002937</name>
</gene>
<dbReference type="RefSeq" id="XP_004363776.1">
    <property type="nucleotide sequence ID" value="XM_004363719.2"/>
</dbReference>
<organism evidence="6 7">
    <name type="scientific">Capsaspora owczarzaki (strain ATCC 30864)</name>
    <dbReference type="NCBI Taxonomy" id="595528"/>
    <lineage>
        <taxon>Eukaryota</taxon>
        <taxon>Filasterea</taxon>
        <taxon>Capsaspora</taxon>
    </lineage>
</organism>
<reference evidence="7" key="1">
    <citation type="submission" date="2011-02" db="EMBL/GenBank/DDBJ databases">
        <title>The Genome Sequence of Capsaspora owczarzaki ATCC 30864.</title>
        <authorList>
            <person name="Russ C."/>
            <person name="Cuomo C."/>
            <person name="Burger G."/>
            <person name="Gray M.W."/>
            <person name="Holland P.W.H."/>
            <person name="King N."/>
            <person name="Lang F.B.F."/>
            <person name="Roger A.J."/>
            <person name="Ruiz-Trillo I."/>
            <person name="Young S.K."/>
            <person name="Zeng Q."/>
            <person name="Gargeya S."/>
            <person name="Alvarado L."/>
            <person name="Berlin A."/>
            <person name="Chapman S.B."/>
            <person name="Chen Z."/>
            <person name="Freedman E."/>
            <person name="Gellesch M."/>
            <person name="Goldberg J."/>
            <person name="Griggs A."/>
            <person name="Gujja S."/>
            <person name="Heilman E."/>
            <person name="Heiman D."/>
            <person name="Howarth C."/>
            <person name="Mehta T."/>
            <person name="Neiman D."/>
            <person name="Pearson M."/>
            <person name="Roberts A."/>
            <person name="Saif S."/>
            <person name="Shea T."/>
            <person name="Shenoy N."/>
            <person name="Sisk P."/>
            <person name="Stolte C."/>
            <person name="Sykes S."/>
            <person name="White J."/>
            <person name="Yandava C."/>
            <person name="Haas B."/>
            <person name="Nusbaum C."/>
            <person name="Birren B."/>
        </authorList>
    </citation>
    <scope>NUCLEOTIDE SEQUENCE</scope>
    <source>
        <strain evidence="7">ATCC 30864</strain>
    </source>
</reference>
<dbReference type="PANTHER" id="PTHR34104:SF3">
    <property type="entry name" value="TRANSMEMBRANE PROTEIN 254"/>
    <property type="match status" value="1"/>
</dbReference>
<feature type="transmembrane region" description="Helical" evidence="5">
    <location>
        <begin position="63"/>
        <end position="83"/>
    </location>
</feature>
<dbReference type="Pfam" id="PF14934">
    <property type="entry name" value="TMEM254"/>
    <property type="match status" value="1"/>
</dbReference>
<accession>A0A0D2WM65</accession>
<dbReference type="EMBL" id="KE346363">
    <property type="protein sequence ID" value="KJE91870.1"/>
    <property type="molecule type" value="Genomic_DNA"/>
</dbReference>
<sequence>MSGKSKVNPTYFAVPGIGWWIAILGGLLAFEVSAFHPDSFPFAVLGPLASFVRWLSYEHSLSMQIGFVVAIVVHVFEGAYAYSLASKLKLQPKTVAAWTIQSFICGFPSLRLLLAYKRKIERSK</sequence>
<dbReference type="PhylomeDB" id="A0A0D2WM65"/>
<keyword evidence="3 5" id="KW-1133">Transmembrane helix</keyword>
<evidence type="ECO:0000256" key="1">
    <source>
        <dbReference type="ARBA" id="ARBA00004141"/>
    </source>
</evidence>
<dbReference type="PANTHER" id="PTHR34104">
    <property type="entry name" value="TRANSMEMBRANE PROTEIN 254"/>
    <property type="match status" value="1"/>
</dbReference>
<dbReference type="InterPro" id="IPR028110">
    <property type="entry name" value="TMEM254"/>
</dbReference>
<evidence type="ECO:0000313" key="7">
    <source>
        <dbReference type="Proteomes" id="UP000008743"/>
    </source>
</evidence>
<protein>
    <submittedName>
        <fullName evidence="6">Uncharacterized protein</fullName>
    </submittedName>
</protein>
<evidence type="ECO:0000256" key="4">
    <source>
        <dbReference type="ARBA" id="ARBA00023136"/>
    </source>
</evidence>
<feature type="transmembrane region" description="Helical" evidence="5">
    <location>
        <begin position="39"/>
        <end position="56"/>
    </location>
</feature>
<proteinExistence type="predicted"/>
<dbReference type="InParanoid" id="A0A0D2WM65"/>